<feature type="DNA-binding region" description="H-T-H motif" evidence="4">
    <location>
        <begin position="29"/>
        <end position="48"/>
    </location>
</feature>
<keyword evidence="3" id="KW-0804">Transcription</keyword>
<evidence type="ECO:0000256" key="3">
    <source>
        <dbReference type="ARBA" id="ARBA00023163"/>
    </source>
</evidence>
<feature type="domain" description="HTH tetR-type" evidence="5">
    <location>
        <begin position="6"/>
        <end position="66"/>
    </location>
</feature>
<evidence type="ECO:0000313" key="6">
    <source>
        <dbReference type="EMBL" id="MFD0900349.1"/>
    </source>
</evidence>
<dbReference type="Pfam" id="PF21935">
    <property type="entry name" value="TetR_C_45"/>
    <property type="match status" value="1"/>
</dbReference>
<keyword evidence="7" id="KW-1185">Reference proteome</keyword>
<evidence type="ECO:0000256" key="2">
    <source>
        <dbReference type="ARBA" id="ARBA00023125"/>
    </source>
</evidence>
<evidence type="ECO:0000313" key="7">
    <source>
        <dbReference type="Proteomes" id="UP001596972"/>
    </source>
</evidence>
<proteinExistence type="predicted"/>
<sequence length="219" mass="23857">MQERAQRTREAIVRAAAAAFEVNGYGATRLQDIVGAESVSKGALYFHFPAKEALAVAIVGEYAALWGQLIERLRPQHPRAVELLIEFSWEIGAAFQSNVVTRAGIRLLLETRLYESQMAPPYEQWTAAIEELLREAARQGDLAPGVDIANVGRFIVASFTGLQQVAMAGGGPITPDACITAMWRCMLPGLVRGERLPEFIGILERRGEGASAPRPADAR</sequence>
<dbReference type="PANTHER" id="PTHR30055">
    <property type="entry name" value="HTH-TYPE TRANSCRIPTIONAL REGULATOR RUTR"/>
    <property type="match status" value="1"/>
</dbReference>
<dbReference type="InterPro" id="IPR001647">
    <property type="entry name" value="HTH_TetR"/>
</dbReference>
<dbReference type="InterPro" id="IPR050109">
    <property type="entry name" value="HTH-type_TetR-like_transc_reg"/>
</dbReference>
<dbReference type="InterPro" id="IPR047923">
    <property type="entry name" value="ArpA-like"/>
</dbReference>
<evidence type="ECO:0000256" key="4">
    <source>
        <dbReference type="PROSITE-ProRule" id="PRU00335"/>
    </source>
</evidence>
<dbReference type="Pfam" id="PF00440">
    <property type="entry name" value="TetR_N"/>
    <property type="match status" value="1"/>
</dbReference>
<dbReference type="EMBL" id="JBHTJA010000010">
    <property type="protein sequence ID" value="MFD0900349.1"/>
    <property type="molecule type" value="Genomic_DNA"/>
</dbReference>
<keyword evidence="2 4" id="KW-0238">DNA-binding</keyword>
<organism evidence="6 7">
    <name type="scientific">Actinomadura sediminis</name>
    <dbReference type="NCBI Taxonomy" id="1038904"/>
    <lineage>
        <taxon>Bacteria</taxon>
        <taxon>Bacillati</taxon>
        <taxon>Actinomycetota</taxon>
        <taxon>Actinomycetes</taxon>
        <taxon>Streptosporangiales</taxon>
        <taxon>Thermomonosporaceae</taxon>
        <taxon>Actinomadura</taxon>
    </lineage>
</organism>
<evidence type="ECO:0000259" key="5">
    <source>
        <dbReference type="PROSITE" id="PS50977"/>
    </source>
</evidence>
<gene>
    <name evidence="6" type="ORF">ACFQ11_08095</name>
</gene>
<keyword evidence="1" id="KW-0805">Transcription regulation</keyword>
<dbReference type="SUPFAM" id="SSF48498">
    <property type="entry name" value="Tetracyclin repressor-like, C-terminal domain"/>
    <property type="match status" value="1"/>
</dbReference>
<dbReference type="PRINTS" id="PR00455">
    <property type="entry name" value="HTHTETR"/>
</dbReference>
<dbReference type="Proteomes" id="UP001596972">
    <property type="component" value="Unassembled WGS sequence"/>
</dbReference>
<dbReference type="InterPro" id="IPR036271">
    <property type="entry name" value="Tet_transcr_reg_TetR-rel_C_sf"/>
</dbReference>
<dbReference type="PROSITE" id="PS50977">
    <property type="entry name" value="HTH_TETR_2"/>
    <property type="match status" value="1"/>
</dbReference>
<dbReference type="RefSeq" id="WP_378297326.1">
    <property type="nucleotide sequence ID" value="NZ_JBHTJA010000010.1"/>
</dbReference>
<reference evidence="7" key="1">
    <citation type="journal article" date="2019" name="Int. J. Syst. Evol. Microbiol.">
        <title>The Global Catalogue of Microorganisms (GCM) 10K type strain sequencing project: providing services to taxonomists for standard genome sequencing and annotation.</title>
        <authorList>
            <consortium name="The Broad Institute Genomics Platform"/>
            <consortium name="The Broad Institute Genome Sequencing Center for Infectious Disease"/>
            <person name="Wu L."/>
            <person name="Ma J."/>
        </authorList>
    </citation>
    <scope>NUCLEOTIDE SEQUENCE [LARGE SCALE GENOMIC DNA]</scope>
    <source>
        <strain evidence="7">JCM 31202</strain>
    </source>
</reference>
<dbReference type="NCBIfam" id="NF041196">
    <property type="entry name" value="ScbR_bind_reg"/>
    <property type="match status" value="1"/>
</dbReference>
<protein>
    <submittedName>
        <fullName evidence="6">ScbR family autoregulator-binding transcription factor</fullName>
    </submittedName>
</protein>
<dbReference type="InterPro" id="IPR009057">
    <property type="entry name" value="Homeodomain-like_sf"/>
</dbReference>
<dbReference type="Gene3D" id="1.10.357.10">
    <property type="entry name" value="Tetracycline Repressor, domain 2"/>
    <property type="match status" value="1"/>
</dbReference>
<dbReference type="InterPro" id="IPR054126">
    <property type="entry name" value="CprB_TetR_C"/>
</dbReference>
<dbReference type="PANTHER" id="PTHR30055:SF234">
    <property type="entry name" value="HTH-TYPE TRANSCRIPTIONAL REGULATOR BETI"/>
    <property type="match status" value="1"/>
</dbReference>
<evidence type="ECO:0000256" key="1">
    <source>
        <dbReference type="ARBA" id="ARBA00023015"/>
    </source>
</evidence>
<accession>A0ABW3EJ40</accession>
<dbReference type="SUPFAM" id="SSF46689">
    <property type="entry name" value="Homeodomain-like"/>
    <property type="match status" value="1"/>
</dbReference>
<name>A0ABW3EJ40_9ACTN</name>
<comment type="caution">
    <text evidence="6">The sequence shown here is derived from an EMBL/GenBank/DDBJ whole genome shotgun (WGS) entry which is preliminary data.</text>
</comment>